<name>A0A1I4R740_9GAMM</name>
<dbReference type="AlphaFoldDB" id="A0A1I4R740"/>
<gene>
    <name evidence="11" type="primary">cysZ</name>
    <name evidence="12" type="ORF">SAMN05216217_10618</name>
</gene>
<evidence type="ECO:0000256" key="5">
    <source>
        <dbReference type="ARBA" id="ARBA00022605"/>
    </source>
</evidence>
<comment type="subcellular location">
    <subcellularLocation>
        <location evidence="11">Cell inner membrane</location>
        <topology evidence="11">Multi-pass membrane protein</topology>
    </subcellularLocation>
    <subcellularLocation>
        <location evidence="1">Membrane</location>
        <topology evidence="1">Multi-pass membrane protein</topology>
    </subcellularLocation>
</comment>
<dbReference type="PANTHER" id="PTHR37468:SF1">
    <property type="entry name" value="SULFATE TRANSPORTER CYSZ"/>
    <property type="match status" value="1"/>
</dbReference>
<comment type="function">
    <text evidence="11">High affinity, high specificity proton-dependent sulfate transporter, which mediates sulfate uptake. Provides the sulfur source for the cysteine synthesis pathway.</text>
</comment>
<dbReference type="GO" id="GO:0005886">
    <property type="term" value="C:plasma membrane"/>
    <property type="evidence" value="ECO:0007669"/>
    <property type="project" value="UniProtKB-SubCell"/>
</dbReference>
<accession>A0A1I4R740</accession>
<dbReference type="GO" id="GO:0009675">
    <property type="term" value="F:high-affinity sulfate:proton symporter activity"/>
    <property type="evidence" value="ECO:0007669"/>
    <property type="project" value="TreeGrafter"/>
</dbReference>
<evidence type="ECO:0000313" key="13">
    <source>
        <dbReference type="Proteomes" id="UP000243629"/>
    </source>
</evidence>
<keyword evidence="10 11" id="KW-0198">Cysteine biosynthesis</keyword>
<evidence type="ECO:0000256" key="9">
    <source>
        <dbReference type="ARBA" id="ARBA00023136"/>
    </source>
</evidence>
<proteinExistence type="inferred from homology"/>
<feature type="transmembrane region" description="Helical" evidence="11">
    <location>
        <begin position="148"/>
        <end position="177"/>
    </location>
</feature>
<keyword evidence="3 11" id="KW-1003">Cell membrane</keyword>
<evidence type="ECO:0000256" key="4">
    <source>
        <dbReference type="ARBA" id="ARBA00022519"/>
    </source>
</evidence>
<organism evidence="12 13">
    <name type="scientific">Halopseudomonas yangmingensis</name>
    <dbReference type="NCBI Taxonomy" id="1720063"/>
    <lineage>
        <taxon>Bacteria</taxon>
        <taxon>Pseudomonadati</taxon>
        <taxon>Pseudomonadota</taxon>
        <taxon>Gammaproteobacteria</taxon>
        <taxon>Pseudomonadales</taxon>
        <taxon>Pseudomonadaceae</taxon>
        <taxon>Halopseudomonas</taxon>
    </lineage>
</organism>
<evidence type="ECO:0000256" key="10">
    <source>
        <dbReference type="ARBA" id="ARBA00023192"/>
    </source>
</evidence>
<dbReference type="InterPro" id="IPR022985">
    <property type="entry name" value="Sulfate_CysZ"/>
</dbReference>
<evidence type="ECO:0000313" key="12">
    <source>
        <dbReference type="EMBL" id="SFM47816.1"/>
    </source>
</evidence>
<dbReference type="OrthoDB" id="5292355at2"/>
<keyword evidence="13" id="KW-1185">Reference proteome</keyword>
<keyword evidence="9 11" id="KW-0472">Membrane</keyword>
<keyword evidence="6 11" id="KW-0812">Transmembrane</keyword>
<feature type="transmembrane region" description="Helical" evidence="11">
    <location>
        <begin position="29"/>
        <end position="52"/>
    </location>
</feature>
<keyword evidence="4 11" id="KW-0997">Cell inner membrane</keyword>
<dbReference type="EMBL" id="FOUI01000006">
    <property type="protein sequence ID" value="SFM47816.1"/>
    <property type="molecule type" value="Genomic_DNA"/>
</dbReference>
<feature type="transmembrane region" description="Helical" evidence="11">
    <location>
        <begin position="72"/>
        <end position="98"/>
    </location>
</feature>
<keyword evidence="2 11" id="KW-0813">Transport</keyword>
<evidence type="ECO:0000256" key="2">
    <source>
        <dbReference type="ARBA" id="ARBA00022448"/>
    </source>
</evidence>
<evidence type="ECO:0000256" key="6">
    <source>
        <dbReference type="ARBA" id="ARBA00022692"/>
    </source>
</evidence>
<evidence type="ECO:0000256" key="3">
    <source>
        <dbReference type="ARBA" id="ARBA00022475"/>
    </source>
</evidence>
<feature type="transmembrane region" description="Helical" evidence="11">
    <location>
        <begin position="213"/>
        <end position="239"/>
    </location>
</feature>
<dbReference type="HAMAP" id="MF_00468">
    <property type="entry name" value="CysZ"/>
    <property type="match status" value="1"/>
</dbReference>
<keyword evidence="5 11" id="KW-0028">Amino-acid biosynthesis</keyword>
<evidence type="ECO:0000256" key="11">
    <source>
        <dbReference type="HAMAP-Rule" id="MF_00468"/>
    </source>
</evidence>
<sequence length="247" mass="27389">MSLSQSAVSGPGYLRLGLQRIRQPGVRRFVLIPLALNLVLFASLIGWGASAFGRWMDSLIGGLPQWLGFLEWLMWPIFALVVLLALFFGFSVVANLIASPFYGMLAERVAADERGSASPDQSWQALLISVPRSLGRELRKLAYYLPRLLALLLLSLLPGINLLASPLLLLFGVWMMAVQYLDYQADNDQVGFNDMLLQLRKQRMKVLGFGLPVYFGLMLPLVNLLVMPAAVAGATLLWVREARQQGN</sequence>
<protein>
    <recommendedName>
        <fullName evidence="11">Sulfate transporter CysZ</fullName>
    </recommendedName>
</protein>
<comment type="similarity">
    <text evidence="11">Belongs to the CysZ family.</text>
</comment>
<dbReference type="PANTHER" id="PTHR37468">
    <property type="entry name" value="SULFATE TRANSPORTER CYSZ"/>
    <property type="match status" value="1"/>
</dbReference>
<keyword evidence="7 11" id="KW-1133">Transmembrane helix</keyword>
<dbReference type="InterPro" id="IPR059112">
    <property type="entry name" value="CysZ/EI24"/>
</dbReference>
<dbReference type="InterPro" id="IPR050480">
    <property type="entry name" value="CysZ-like"/>
</dbReference>
<dbReference type="Pfam" id="PF07264">
    <property type="entry name" value="EI24"/>
    <property type="match status" value="1"/>
</dbReference>
<evidence type="ECO:0000256" key="8">
    <source>
        <dbReference type="ARBA" id="ARBA00023032"/>
    </source>
</evidence>
<dbReference type="GO" id="GO:0019344">
    <property type="term" value="P:cysteine biosynthetic process"/>
    <property type="evidence" value="ECO:0007669"/>
    <property type="project" value="UniProtKB-UniRule"/>
</dbReference>
<reference evidence="13" key="1">
    <citation type="submission" date="2016-10" db="EMBL/GenBank/DDBJ databases">
        <authorList>
            <person name="Varghese N."/>
            <person name="Submissions S."/>
        </authorList>
    </citation>
    <scope>NUCLEOTIDE SEQUENCE [LARGE SCALE GENOMIC DNA]</scope>
    <source>
        <strain evidence="13">DSM 24213</strain>
    </source>
</reference>
<dbReference type="GO" id="GO:0000103">
    <property type="term" value="P:sulfate assimilation"/>
    <property type="evidence" value="ECO:0007669"/>
    <property type="project" value="InterPro"/>
</dbReference>
<keyword evidence="8 11" id="KW-0764">Sulfate transport</keyword>
<dbReference type="STRING" id="1720063.SAMN05216217_10618"/>
<dbReference type="NCBIfam" id="NF003433">
    <property type="entry name" value="PRK04949.1"/>
    <property type="match status" value="1"/>
</dbReference>
<evidence type="ECO:0000256" key="7">
    <source>
        <dbReference type="ARBA" id="ARBA00022989"/>
    </source>
</evidence>
<dbReference type="Proteomes" id="UP000243629">
    <property type="component" value="Unassembled WGS sequence"/>
</dbReference>
<dbReference type="RefSeq" id="WP_093474793.1">
    <property type="nucleotide sequence ID" value="NZ_FOUI01000006.1"/>
</dbReference>
<evidence type="ECO:0000256" key="1">
    <source>
        <dbReference type="ARBA" id="ARBA00004141"/>
    </source>
</evidence>